<accession>A0ACC7LPQ9</accession>
<keyword evidence="2" id="KW-1185">Reference proteome</keyword>
<gene>
    <name evidence="1" type="ORF">ACEZ3G_16155</name>
</gene>
<keyword evidence="1" id="KW-0378">Hydrolase</keyword>
<organism evidence="1 2">
    <name type="scientific">Meishania litoralis</name>
    <dbReference type="NCBI Taxonomy" id="3434685"/>
    <lineage>
        <taxon>Bacteria</taxon>
        <taxon>Pseudomonadati</taxon>
        <taxon>Bacteroidota</taxon>
        <taxon>Flavobacteriia</taxon>
        <taxon>Flavobacteriales</taxon>
        <taxon>Flavobacteriaceae</taxon>
        <taxon>Meishania</taxon>
    </lineage>
</organism>
<comment type="caution">
    <text evidence="1">The sequence shown here is derived from an EMBL/GenBank/DDBJ whole genome shotgun (WGS) entry which is preliminary data.</text>
</comment>
<dbReference type="EC" id="3.4.21.105" evidence="1"/>
<protein>
    <submittedName>
        <fullName evidence="1">Rhomboid family intramembrane serine protease</fullName>
        <ecNumber evidence="1">3.4.21.105</ecNumber>
    </submittedName>
</protein>
<evidence type="ECO:0000313" key="1">
    <source>
        <dbReference type="EMBL" id="MFH6605020.1"/>
    </source>
</evidence>
<reference evidence="1" key="1">
    <citation type="submission" date="2024-09" db="EMBL/GenBank/DDBJ databases">
        <authorList>
            <person name="Liu J."/>
        </authorList>
    </citation>
    <scope>NUCLEOTIDE SEQUENCE</scope>
    <source>
        <strain evidence="1">NBU2967</strain>
    </source>
</reference>
<evidence type="ECO:0000313" key="2">
    <source>
        <dbReference type="Proteomes" id="UP001595191"/>
    </source>
</evidence>
<sequence>MTSGNLRYQFARLSIAEKLIAINVLVFIINALVPFLFGLSKTAIDQWFHLPKDFLDFVGQPWSLVTYSFFHGGLGHIFWNMLLLYFAGRIFLNLFGPKRFTNVYFLGVIFGGLIFLLSYNVFPGLLGNNTALIGASAGVTAILIFVCAYIPNQEVRVIFFNVKLWQVGVFVVLIDLVQIPMGNAGGHLAHLGGAALGYFYARQLLDGRDIGEGFSKFLDSISNLFKKRDRSSRERVKKAPMHTVHRKQKVDVNSKLDYNKAGHQRKIDSILDKISKSGYESLSKAEKDFLFKAGKED</sequence>
<proteinExistence type="predicted"/>
<dbReference type="Proteomes" id="UP001595191">
    <property type="component" value="Unassembled WGS sequence"/>
</dbReference>
<name>A0ACC7LPQ9_9FLAO</name>
<dbReference type="EMBL" id="JBHFPV010000006">
    <property type="protein sequence ID" value="MFH6605020.1"/>
    <property type="molecule type" value="Genomic_DNA"/>
</dbReference>
<keyword evidence="1" id="KW-0645">Protease</keyword>